<accession>A6G4F8</accession>
<keyword evidence="3" id="KW-1185">Reference proteome</keyword>
<sequence length="115" mass="12901">MSIQGAGDPSERRDNQRFDLEVVVQVDRDGTVSVWPSEDVSAGGMRLRIDDDSALPKIGERFPLSFKLPLLAEPVKAEGEVRWVDRGSPNVCGIQFTTGLRAREVWAINRLHTRR</sequence>
<dbReference type="STRING" id="391625.PPSIR1_03998"/>
<dbReference type="RefSeq" id="WP_006971607.1">
    <property type="nucleotide sequence ID" value="NZ_ABCS01000021.1"/>
</dbReference>
<dbReference type="AlphaFoldDB" id="A6G4F8"/>
<reference evidence="2 3" key="1">
    <citation type="submission" date="2007-06" db="EMBL/GenBank/DDBJ databases">
        <authorList>
            <person name="Shimkets L."/>
            <person name="Ferriera S."/>
            <person name="Johnson J."/>
            <person name="Kravitz S."/>
            <person name="Beeson K."/>
            <person name="Sutton G."/>
            <person name="Rogers Y.-H."/>
            <person name="Friedman R."/>
            <person name="Frazier M."/>
            <person name="Venter J.C."/>
        </authorList>
    </citation>
    <scope>NUCLEOTIDE SEQUENCE [LARGE SCALE GENOMIC DNA]</scope>
    <source>
        <strain evidence="2 3">SIR-1</strain>
    </source>
</reference>
<dbReference type="EMBL" id="ABCS01000021">
    <property type="protein sequence ID" value="EDM79270.1"/>
    <property type="molecule type" value="Genomic_DNA"/>
</dbReference>
<proteinExistence type="predicted"/>
<dbReference type="GO" id="GO:0035438">
    <property type="term" value="F:cyclic-di-GMP binding"/>
    <property type="evidence" value="ECO:0007669"/>
    <property type="project" value="InterPro"/>
</dbReference>
<feature type="domain" description="PilZ" evidence="1">
    <location>
        <begin position="11"/>
        <end position="104"/>
    </location>
</feature>
<gene>
    <name evidence="2" type="ORF">PPSIR1_03998</name>
</gene>
<dbReference type="Gene3D" id="2.40.10.220">
    <property type="entry name" value="predicted glycosyltransferase like domains"/>
    <property type="match status" value="1"/>
</dbReference>
<evidence type="ECO:0000313" key="2">
    <source>
        <dbReference type="EMBL" id="EDM79270.1"/>
    </source>
</evidence>
<dbReference type="OrthoDB" id="5514214at2"/>
<name>A6G4F8_9BACT</name>
<comment type="caution">
    <text evidence="2">The sequence shown here is derived from an EMBL/GenBank/DDBJ whole genome shotgun (WGS) entry which is preliminary data.</text>
</comment>
<dbReference type="SUPFAM" id="SSF141371">
    <property type="entry name" value="PilZ domain-like"/>
    <property type="match status" value="1"/>
</dbReference>
<dbReference type="Proteomes" id="UP000005801">
    <property type="component" value="Unassembled WGS sequence"/>
</dbReference>
<dbReference type="Pfam" id="PF07238">
    <property type="entry name" value="PilZ"/>
    <property type="match status" value="1"/>
</dbReference>
<evidence type="ECO:0000259" key="1">
    <source>
        <dbReference type="Pfam" id="PF07238"/>
    </source>
</evidence>
<evidence type="ECO:0000313" key="3">
    <source>
        <dbReference type="Proteomes" id="UP000005801"/>
    </source>
</evidence>
<protein>
    <recommendedName>
        <fullName evidence="1">PilZ domain-containing protein</fullName>
    </recommendedName>
</protein>
<organism evidence="2 3">
    <name type="scientific">Plesiocystis pacifica SIR-1</name>
    <dbReference type="NCBI Taxonomy" id="391625"/>
    <lineage>
        <taxon>Bacteria</taxon>
        <taxon>Pseudomonadati</taxon>
        <taxon>Myxococcota</taxon>
        <taxon>Polyangia</taxon>
        <taxon>Nannocystales</taxon>
        <taxon>Nannocystaceae</taxon>
        <taxon>Plesiocystis</taxon>
    </lineage>
</organism>
<dbReference type="InterPro" id="IPR009875">
    <property type="entry name" value="PilZ_domain"/>
</dbReference>